<dbReference type="AlphaFoldDB" id="A0A087AHD5"/>
<dbReference type="RefSeq" id="WP_029675766.1">
    <property type="nucleotide sequence ID" value="NZ_CP018044.1"/>
</dbReference>
<dbReference type="OrthoDB" id="5772641at2"/>
<reference evidence="1 4" key="2">
    <citation type="submission" date="2016-11" db="EMBL/GenBank/DDBJ databases">
        <title>complete genome sequence of Bifidobacterium choerinum strain FMB-1.</title>
        <authorList>
            <person name="Park C.-S."/>
            <person name="Jung D.-H."/>
            <person name="Choi D.-S."/>
        </authorList>
    </citation>
    <scope>NUCLEOTIDE SEQUENCE [LARGE SCALE GENOMIC DNA]</scope>
    <source>
        <strain evidence="1 4">FMB-1</strain>
    </source>
</reference>
<dbReference type="Proteomes" id="UP000028995">
    <property type="component" value="Unassembled WGS sequence"/>
</dbReference>
<protein>
    <recommendedName>
        <fullName evidence="5">HicB family toxin-antitoxin system</fullName>
    </recommendedName>
</protein>
<organism evidence="2 3">
    <name type="scientific">Bifidobacterium choerinum</name>
    <dbReference type="NCBI Taxonomy" id="35760"/>
    <lineage>
        <taxon>Bacteria</taxon>
        <taxon>Bacillati</taxon>
        <taxon>Actinomycetota</taxon>
        <taxon>Actinomycetes</taxon>
        <taxon>Bifidobacteriales</taxon>
        <taxon>Bifidobacteriaceae</taxon>
        <taxon>Bifidobacterium</taxon>
    </lineage>
</organism>
<dbReference type="EMBL" id="CP018044">
    <property type="protein sequence ID" value="ATU20145.1"/>
    <property type="molecule type" value="Genomic_DNA"/>
</dbReference>
<dbReference type="eggNOG" id="COG1598">
    <property type="taxonomic scope" value="Bacteria"/>
</dbReference>
<accession>A0A087AHD5</accession>
<dbReference type="EMBL" id="JGYU01000002">
    <property type="protein sequence ID" value="KFI58185.1"/>
    <property type="molecule type" value="Genomic_DNA"/>
</dbReference>
<proteinExistence type="predicted"/>
<evidence type="ECO:0000313" key="4">
    <source>
        <dbReference type="Proteomes" id="UP000229907"/>
    </source>
</evidence>
<evidence type="ECO:0000313" key="1">
    <source>
        <dbReference type="EMBL" id="ATU20145.1"/>
    </source>
</evidence>
<gene>
    <name evidence="1" type="ORF">BcFMB_03485</name>
    <name evidence="2" type="ORF">BCHO_0268</name>
</gene>
<name>A0A087AHD5_9BIFI</name>
<evidence type="ECO:0000313" key="2">
    <source>
        <dbReference type="EMBL" id="KFI58185.1"/>
    </source>
</evidence>
<reference evidence="2 3" key="1">
    <citation type="submission" date="2014-03" db="EMBL/GenBank/DDBJ databases">
        <title>Genomics of Bifidobacteria.</title>
        <authorList>
            <person name="Ventura M."/>
            <person name="Milani C."/>
            <person name="Lugli G.A."/>
        </authorList>
    </citation>
    <scope>NUCLEOTIDE SEQUENCE [LARGE SCALE GENOMIC DNA]</scope>
    <source>
        <strain evidence="2 3">LMG 10510</strain>
    </source>
</reference>
<keyword evidence="3" id="KW-1185">Reference proteome</keyword>
<dbReference type="KEGG" id="bcho:BcFMB_03485"/>
<sequence>MIYQVDIEPDGKYWNISVPQINRVTQARTLGEVESMAKDLISIMTEERDPQIEVQMHLPSLVEEALRLKVEAKEAERRARKSMAGAVHLLHDEGVPYREIGQILGISHQRAQQLASA</sequence>
<dbReference type="Proteomes" id="UP000229907">
    <property type="component" value="Chromosome"/>
</dbReference>
<evidence type="ECO:0008006" key="5">
    <source>
        <dbReference type="Google" id="ProtNLM"/>
    </source>
</evidence>
<evidence type="ECO:0000313" key="3">
    <source>
        <dbReference type="Proteomes" id="UP000028995"/>
    </source>
</evidence>